<gene>
    <name evidence="1" type="ORF">UN64_19850</name>
</gene>
<reference evidence="1 2" key="1">
    <citation type="submission" date="2016-11" db="EMBL/GenBank/DDBJ databases">
        <authorList>
            <person name="Jaros S."/>
            <person name="Januszkiewicz K."/>
            <person name="Wedrychowicz H."/>
        </authorList>
    </citation>
    <scope>NUCLEOTIDE SEQUENCE [LARGE SCALE GENOMIC DNA]</scope>
    <source>
        <strain evidence="1 2">Con a/3</strain>
    </source>
</reference>
<dbReference type="Proteomes" id="UP000188597">
    <property type="component" value="Unassembled WGS sequence"/>
</dbReference>
<dbReference type="AlphaFoldDB" id="A0A1V3FXL9"/>
<name>A0A1V3FXL9_9BACL</name>
<accession>A0A1V3FXL9</accession>
<protein>
    <submittedName>
        <fullName evidence="1">Uncharacterized protein</fullName>
    </submittedName>
</protein>
<sequence>MTSMGAPAGHPFFGNQYTDGGYVPGSFSYAGAQNIADATRRAAASLSKSSAGTRASVPPASVKGLRMPQFSVPSLIAALPS</sequence>
<proteinExistence type="predicted"/>
<comment type="caution">
    <text evidence="1">The sequence shown here is derived from an EMBL/GenBank/DDBJ whole genome shotgun (WGS) entry which is preliminary data.</text>
</comment>
<dbReference type="EMBL" id="MQMF01000030">
    <property type="protein sequence ID" value="OOE06437.1"/>
    <property type="molecule type" value="Genomic_DNA"/>
</dbReference>
<organism evidence="1 2">
    <name type="scientific">Fictibacillus arsenicus</name>
    <dbReference type="NCBI Taxonomy" id="255247"/>
    <lineage>
        <taxon>Bacteria</taxon>
        <taxon>Bacillati</taxon>
        <taxon>Bacillota</taxon>
        <taxon>Bacilli</taxon>
        <taxon>Bacillales</taxon>
        <taxon>Fictibacillaceae</taxon>
        <taxon>Fictibacillus</taxon>
    </lineage>
</organism>
<evidence type="ECO:0000313" key="1">
    <source>
        <dbReference type="EMBL" id="OOE06437.1"/>
    </source>
</evidence>
<evidence type="ECO:0000313" key="2">
    <source>
        <dbReference type="Proteomes" id="UP000188597"/>
    </source>
</evidence>